<evidence type="ECO:0000256" key="6">
    <source>
        <dbReference type="ARBA" id="ARBA00023242"/>
    </source>
</evidence>
<dbReference type="InterPro" id="IPR050142">
    <property type="entry name" value="MADS-box/MEF2_TF"/>
</dbReference>
<evidence type="ECO:0000256" key="4">
    <source>
        <dbReference type="ARBA" id="ARBA00023159"/>
    </source>
</evidence>
<evidence type="ECO:0000259" key="8">
    <source>
        <dbReference type="PROSITE" id="PS50066"/>
    </source>
</evidence>
<name>A0A8C3QET1_9PASS</name>
<evidence type="ECO:0000313" key="9">
    <source>
        <dbReference type="Ensembl" id="ENSCRFP00000000931.1"/>
    </source>
</evidence>
<dbReference type="GO" id="GO:0003677">
    <property type="term" value="F:DNA binding"/>
    <property type="evidence" value="ECO:0007669"/>
    <property type="project" value="UniProtKB-KW"/>
</dbReference>
<dbReference type="PRINTS" id="PR00404">
    <property type="entry name" value="MADSDOMAIN"/>
</dbReference>
<comment type="subcellular location">
    <subcellularLocation>
        <location evidence="1">Nucleus</location>
    </subcellularLocation>
</comment>
<keyword evidence="6" id="KW-0539">Nucleus</keyword>
<dbReference type="FunFam" id="3.40.1810.10:FF:000001">
    <property type="entry name" value="Myocyte-specific enhancer factor 2A homolog"/>
    <property type="match status" value="1"/>
</dbReference>
<dbReference type="Ensembl" id="ENSCRFT00000000981.1">
    <property type="protein sequence ID" value="ENSCRFP00000000931.1"/>
    <property type="gene ID" value="ENSCRFG00000000796.1"/>
</dbReference>
<dbReference type="SMART" id="SM00432">
    <property type="entry name" value="MADS"/>
    <property type="match status" value="1"/>
</dbReference>
<feature type="compositionally biased region" description="Pro residues" evidence="7">
    <location>
        <begin position="260"/>
        <end position="270"/>
    </location>
</feature>
<feature type="region of interest" description="Disordered" evidence="7">
    <location>
        <begin position="254"/>
        <end position="290"/>
    </location>
</feature>
<reference evidence="9" key="1">
    <citation type="submission" date="2025-08" db="UniProtKB">
        <authorList>
            <consortium name="Ensembl"/>
        </authorList>
    </citation>
    <scope>IDENTIFICATION</scope>
</reference>
<feature type="region of interest" description="Disordered" evidence="7">
    <location>
        <begin position="329"/>
        <end position="467"/>
    </location>
</feature>
<dbReference type="InterPro" id="IPR002100">
    <property type="entry name" value="TF_MADSbox"/>
</dbReference>
<proteinExistence type="predicted"/>
<dbReference type="PROSITE" id="PS50066">
    <property type="entry name" value="MADS_BOX_2"/>
    <property type="match status" value="1"/>
</dbReference>
<evidence type="ECO:0000256" key="1">
    <source>
        <dbReference type="ARBA" id="ARBA00004123"/>
    </source>
</evidence>
<feature type="compositionally biased region" description="Basic and acidic residues" evidence="7">
    <location>
        <begin position="186"/>
        <end position="204"/>
    </location>
</feature>
<dbReference type="GO" id="GO:0046983">
    <property type="term" value="F:protein dimerization activity"/>
    <property type="evidence" value="ECO:0007669"/>
    <property type="project" value="InterPro"/>
</dbReference>
<reference evidence="9" key="2">
    <citation type="submission" date="2025-09" db="UniProtKB">
        <authorList>
            <consortium name="Ensembl"/>
        </authorList>
    </citation>
    <scope>IDENTIFICATION</scope>
</reference>
<feature type="region of interest" description="Disordered" evidence="7">
    <location>
        <begin position="186"/>
        <end position="207"/>
    </location>
</feature>
<sequence>MPIPDSKPPLCPHHSEIILWDNSGLFLGRFFPFLGRFLRFLGRFLPFLGRFLPFLGRFLPFLGRFLPFLGRFLPFLGRFFPFLGRFLPFLGRFLPFLGRLLTAVPPQVTFTKRKFGLMKKAYELSVLCDCEIALIIFNSTDRLFQYASSDMDRVLLKYTEYSQPHESRTNSDILETLKRKGLGLESHELELEEAPGEKGRRVGEGGDVSPARPRLYVSVAALGFWSVLQGHQGSCPVPVFGFWPVAVPRPRTRPLRARAAPPPSGPPGPRDGPQGHCPQVGWGPSPGDTAGQGTLPGVCCPHPGHPVTTPGTLSPPWAPCPHHGHPVPTTGTPFPVTDTPTPPWTPRLHCGHSLPSTDTPSPPRPPHSLQGDPIKPRTPHSLYGHPIPPMPAPSPPCPPRSLHAGPIPSTGPPSPAGAPGGGGDFPGRAPHAKLPPRGFTGSGPGAAAWAGAGPQLRKHRPRSPSSCFLRHHPVPGCPLPLSPRATTLSPAVPSRCPRGSRPGTGRGDRKGAGNATKPTKNPVGNLCARWRGMGTGSAPKSWGGDSVVATGGPDIAAGTSRPDPTQGPGSVPCW</sequence>
<dbReference type="GO" id="GO:0005634">
    <property type="term" value="C:nucleus"/>
    <property type="evidence" value="ECO:0007669"/>
    <property type="project" value="UniProtKB-SubCell"/>
</dbReference>
<feature type="region of interest" description="Disordered" evidence="7">
    <location>
        <begin position="480"/>
        <end position="574"/>
    </location>
</feature>
<keyword evidence="3" id="KW-0238">DNA-binding</keyword>
<evidence type="ECO:0000256" key="7">
    <source>
        <dbReference type="SAM" id="MobiDB-lite"/>
    </source>
</evidence>
<organism evidence="9 10">
    <name type="scientific">Cyanoderma ruficeps</name>
    <name type="common">rufous-capped babbler</name>
    <dbReference type="NCBI Taxonomy" id="181631"/>
    <lineage>
        <taxon>Eukaryota</taxon>
        <taxon>Metazoa</taxon>
        <taxon>Chordata</taxon>
        <taxon>Craniata</taxon>
        <taxon>Vertebrata</taxon>
        <taxon>Euteleostomi</taxon>
        <taxon>Archelosauria</taxon>
        <taxon>Archosauria</taxon>
        <taxon>Dinosauria</taxon>
        <taxon>Saurischia</taxon>
        <taxon>Theropoda</taxon>
        <taxon>Coelurosauria</taxon>
        <taxon>Aves</taxon>
        <taxon>Neognathae</taxon>
        <taxon>Neoaves</taxon>
        <taxon>Telluraves</taxon>
        <taxon>Australaves</taxon>
        <taxon>Passeriformes</taxon>
        <taxon>Sylvioidea</taxon>
        <taxon>Timaliidae</taxon>
        <taxon>Cyanoderma</taxon>
    </lineage>
</organism>
<keyword evidence="4" id="KW-0010">Activator</keyword>
<keyword evidence="10" id="KW-1185">Reference proteome</keyword>
<feature type="domain" description="MADS-box" evidence="8">
    <location>
        <begin position="90"/>
        <end position="150"/>
    </location>
</feature>
<dbReference type="GO" id="GO:0045893">
    <property type="term" value="P:positive regulation of DNA-templated transcription"/>
    <property type="evidence" value="ECO:0007669"/>
    <property type="project" value="UniProtKB-ARBA"/>
</dbReference>
<evidence type="ECO:0000256" key="3">
    <source>
        <dbReference type="ARBA" id="ARBA00023125"/>
    </source>
</evidence>
<dbReference type="Pfam" id="PF00319">
    <property type="entry name" value="SRF-TF"/>
    <property type="match status" value="1"/>
</dbReference>
<evidence type="ECO:0000313" key="10">
    <source>
        <dbReference type="Proteomes" id="UP000694396"/>
    </source>
</evidence>
<dbReference type="AlphaFoldDB" id="A0A8C3QET1"/>
<feature type="compositionally biased region" description="Pro residues" evidence="7">
    <location>
        <begin position="386"/>
        <end position="399"/>
    </location>
</feature>
<dbReference type="Gene3D" id="3.40.1810.10">
    <property type="entry name" value="Transcription factor, MADS-box"/>
    <property type="match status" value="1"/>
</dbReference>
<dbReference type="InterPro" id="IPR036879">
    <property type="entry name" value="TF_MADSbox_sf"/>
</dbReference>
<dbReference type="Proteomes" id="UP000694396">
    <property type="component" value="Unplaced"/>
</dbReference>
<dbReference type="SUPFAM" id="SSF55455">
    <property type="entry name" value="SRF-like"/>
    <property type="match status" value="1"/>
</dbReference>
<accession>A0A8C3QET1</accession>
<dbReference type="PANTHER" id="PTHR48019">
    <property type="entry name" value="SERUM RESPONSE FACTOR HOMOLOG"/>
    <property type="match status" value="1"/>
</dbReference>
<evidence type="ECO:0000256" key="5">
    <source>
        <dbReference type="ARBA" id="ARBA00023163"/>
    </source>
</evidence>
<keyword evidence="5" id="KW-0804">Transcription</keyword>
<protein>
    <submittedName>
        <fullName evidence="9">Myocyte enhancer factor 2B</fullName>
    </submittedName>
</protein>
<evidence type="ECO:0000256" key="2">
    <source>
        <dbReference type="ARBA" id="ARBA00023015"/>
    </source>
</evidence>
<keyword evidence="2" id="KW-0805">Transcription regulation</keyword>
<feature type="compositionally biased region" description="Low complexity" evidence="7">
    <location>
        <begin position="329"/>
        <end position="339"/>
    </location>
</feature>